<dbReference type="NCBIfam" id="NF006563">
    <property type="entry name" value="PRK09070.1"/>
    <property type="match status" value="1"/>
</dbReference>
<dbReference type="PANTHER" id="PTHR11236">
    <property type="entry name" value="AMINOBENZOATE/ANTHRANILATE SYNTHASE"/>
    <property type="match status" value="1"/>
</dbReference>
<dbReference type="InterPro" id="IPR005801">
    <property type="entry name" value="ADC_synthase"/>
</dbReference>
<gene>
    <name evidence="3" type="ORF">MNB_SUP05-5-937</name>
</gene>
<dbReference type="InterPro" id="IPR019999">
    <property type="entry name" value="Anth_synth_I-like"/>
</dbReference>
<sequence length="422" mass="48325">MLTPIEINTFDLLSLHKYNPKKYPFLLESSTLNHLGRYSFLFANPSDEIVLKNHQDFDFFEKINKKIKIKNKKSSFPFIGGWVLYLSYEMNAIIEPKLTQTNHTQPLAYCVRIPSAIIIDHKKGKTYLIDEENSNSRLKSIQNDINQLKEITTTKIQGTLTQENPDIFIKNIKKCKQYLKQGDIFQANLSREYNFKLSGKTSSVDIYQNLRLNNPAPFSALINYQNFEIISSSPERLFLVDNNIIETRPIAGTNINKDVLENSHKEKAEHIMLVDLERNDLGKICEFSSIKTNELMTIEKLPFVFHLASNIQGKIKKEIQIGDIIKALFPGGSITGCPKVRCMEIIKELENKPRGAYTGSFGYISHHGRMDFNILIRTIVKEQQNLTFRAGAGIVYDSIAKNELEETQHKAKGLISSLCYHI</sequence>
<feature type="domain" description="Anthranilate synthase component I N-terminal" evidence="2">
    <location>
        <begin position="20"/>
        <end position="128"/>
    </location>
</feature>
<evidence type="ECO:0000259" key="1">
    <source>
        <dbReference type="Pfam" id="PF00425"/>
    </source>
</evidence>
<dbReference type="PRINTS" id="PR00095">
    <property type="entry name" value="ANTSNTHASEI"/>
</dbReference>
<dbReference type="Pfam" id="PF00425">
    <property type="entry name" value="Chorismate_bind"/>
    <property type="match status" value="1"/>
</dbReference>
<dbReference type="EMBL" id="FPHJ01000041">
    <property type="protein sequence ID" value="SFV63669.1"/>
    <property type="molecule type" value="Genomic_DNA"/>
</dbReference>
<dbReference type="GO" id="GO:0046820">
    <property type="term" value="F:4-amino-4-deoxychorismate synthase activity"/>
    <property type="evidence" value="ECO:0007669"/>
    <property type="project" value="UniProtKB-EC"/>
</dbReference>
<dbReference type="InterPro" id="IPR006805">
    <property type="entry name" value="Anth_synth_I_N"/>
</dbReference>
<dbReference type="SUPFAM" id="SSF56322">
    <property type="entry name" value="ADC synthase"/>
    <property type="match status" value="1"/>
</dbReference>
<dbReference type="EC" id="2.6.1.85" evidence="3"/>
<feature type="domain" description="Chorismate-utilising enzyme C-terminal" evidence="1">
    <location>
        <begin position="166"/>
        <end position="410"/>
    </location>
</feature>
<evidence type="ECO:0000259" key="2">
    <source>
        <dbReference type="Pfam" id="PF04715"/>
    </source>
</evidence>
<proteinExistence type="predicted"/>
<dbReference type="GO" id="GO:0000162">
    <property type="term" value="P:L-tryptophan biosynthetic process"/>
    <property type="evidence" value="ECO:0007669"/>
    <property type="project" value="TreeGrafter"/>
</dbReference>
<organism evidence="3">
    <name type="scientific">hydrothermal vent metagenome</name>
    <dbReference type="NCBI Taxonomy" id="652676"/>
    <lineage>
        <taxon>unclassified sequences</taxon>
        <taxon>metagenomes</taxon>
        <taxon>ecological metagenomes</taxon>
    </lineage>
</organism>
<reference evidence="3" key="1">
    <citation type="submission" date="2016-10" db="EMBL/GenBank/DDBJ databases">
        <authorList>
            <person name="de Groot N.N."/>
        </authorList>
    </citation>
    <scope>NUCLEOTIDE SEQUENCE</scope>
</reference>
<keyword evidence="3" id="KW-0808">Transferase</keyword>
<dbReference type="Pfam" id="PF04715">
    <property type="entry name" value="Anth_synt_I_N"/>
    <property type="match status" value="1"/>
</dbReference>
<dbReference type="Gene3D" id="3.60.120.10">
    <property type="entry name" value="Anthranilate synthase"/>
    <property type="match status" value="1"/>
</dbReference>
<evidence type="ECO:0000313" key="3">
    <source>
        <dbReference type="EMBL" id="SFV63669.1"/>
    </source>
</evidence>
<keyword evidence="3" id="KW-0032">Aminotransferase</keyword>
<protein>
    <submittedName>
        <fullName evidence="3">Para-aminobenzoate synthase, aminase component</fullName>
        <ecNumber evidence="3">2.6.1.85</ecNumber>
    </submittedName>
</protein>
<accession>A0A1W1CD02</accession>
<name>A0A1W1CD02_9ZZZZ</name>
<dbReference type="AlphaFoldDB" id="A0A1W1CD02"/>
<dbReference type="InterPro" id="IPR015890">
    <property type="entry name" value="Chorismate_C"/>
</dbReference>
<dbReference type="PANTHER" id="PTHR11236:SF9">
    <property type="entry name" value="ANTHRANILATE SYNTHASE COMPONENT 1"/>
    <property type="match status" value="1"/>
</dbReference>